<protein>
    <submittedName>
        <fullName evidence="6">LysR family transcriptional regulator (Chromosome initiation inhibitor)</fullName>
    </submittedName>
</protein>
<keyword evidence="4" id="KW-0804">Transcription</keyword>
<proteinExistence type="inferred from homology"/>
<comment type="similarity">
    <text evidence="1">Belongs to the LysR transcriptional regulatory family.</text>
</comment>
<dbReference type="GO" id="GO:0003700">
    <property type="term" value="F:DNA-binding transcription factor activity"/>
    <property type="evidence" value="ECO:0007669"/>
    <property type="project" value="InterPro"/>
</dbReference>
<evidence type="ECO:0000256" key="4">
    <source>
        <dbReference type="ARBA" id="ARBA00023163"/>
    </source>
</evidence>
<dbReference type="GO" id="GO:0003677">
    <property type="term" value="F:DNA binding"/>
    <property type="evidence" value="ECO:0007669"/>
    <property type="project" value="UniProtKB-KW"/>
</dbReference>
<dbReference type="Proteomes" id="UP000537141">
    <property type="component" value="Unassembled WGS sequence"/>
</dbReference>
<dbReference type="InterPro" id="IPR005119">
    <property type="entry name" value="LysR_subst-bd"/>
</dbReference>
<dbReference type="InterPro" id="IPR036390">
    <property type="entry name" value="WH_DNA-bd_sf"/>
</dbReference>
<dbReference type="Gene3D" id="3.40.190.290">
    <property type="match status" value="1"/>
</dbReference>
<name>A0A7X0NJE0_9GAMM</name>
<dbReference type="InterPro" id="IPR036388">
    <property type="entry name" value="WH-like_DNA-bd_sf"/>
</dbReference>
<reference evidence="6 7" key="1">
    <citation type="submission" date="2020-08" db="EMBL/GenBank/DDBJ databases">
        <title>Genomic Encyclopedia of Type Strains, Phase IV (KMG-IV): sequencing the most valuable type-strain genomes for metagenomic binning, comparative biology and taxonomic classification.</title>
        <authorList>
            <person name="Goeker M."/>
        </authorList>
    </citation>
    <scope>NUCLEOTIDE SEQUENCE [LARGE SCALE GENOMIC DNA]</scope>
    <source>
        <strain evidence="6 7">DSM 26287</strain>
    </source>
</reference>
<evidence type="ECO:0000256" key="3">
    <source>
        <dbReference type="ARBA" id="ARBA00023125"/>
    </source>
</evidence>
<dbReference type="InterPro" id="IPR000847">
    <property type="entry name" value="LysR_HTH_N"/>
</dbReference>
<dbReference type="InterPro" id="IPR050176">
    <property type="entry name" value="LTTR"/>
</dbReference>
<feature type="domain" description="HTH lysR-type" evidence="5">
    <location>
        <begin position="2"/>
        <end position="58"/>
    </location>
</feature>
<dbReference type="Pfam" id="PF00126">
    <property type="entry name" value="HTH_1"/>
    <property type="match status" value="1"/>
</dbReference>
<keyword evidence="2" id="KW-0805">Transcription regulation</keyword>
<keyword evidence="3" id="KW-0238">DNA-binding</keyword>
<dbReference type="PANTHER" id="PTHR30579:SF2">
    <property type="entry name" value="HTH-TYPE TRANSCRIPTIONAL REGULATOR ARGP"/>
    <property type="match status" value="1"/>
</dbReference>
<dbReference type="PRINTS" id="PR00039">
    <property type="entry name" value="HTHLYSR"/>
</dbReference>
<dbReference type="SUPFAM" id="SSF53850">
    <property type="entry name" value="Periplasmic binding protein-like II"/>
    <property type="match status" value="1"/>
</dbReference>
<organism evidence="6 7">
    <name type="scientific">Thalassotalea piscium</name>
    <dbReference type="NCBI Taxonomy" id="1230533"/>
    <lineage>
        <taxon>Bacteria</taxon>
        <taxon>Pseudomonadati</taxon>
        <taxon>Pseudomonadota</taxon>
        <taxon>Gammaproteobacteria</taxon>
        <taxon>Alteromonadales</taxon>
        <taxon>Colwelliaceae</taxon>
        <taxon>Thalassotalea</taxon>
    </lineage>
</organism>
<evidence type="ECO:0000313" key="6">
    <source>
        <dbReference type="EMBL" id="MBB6544542.1"/>
    </source>
</evidence>
<dbReference type="NCBIfam" id="NF002964">
    <property type="entry name" value="PRK03635.1"/>
    <property type="match status" value="1"/>
</dbReference>
<dbReference type="EMBL" id="JACHHU010000031">
    <property type="protein sequence ID" value="MBB6544542.1"/>
    <property type="molecule type" value="Genomic_DNA"/>
</dbReference>
<evidence type="ECO:0000256" key="2">
    <source>
        <dbReference type="ARBA" id="ARBA00023015"/>
    </source>
</evidence>
<evidence type="ECO:0000313" key="7">
    <source>
        <dbReference type="Proteomes" id="UP000537141"/>
    </source>
</evidence>
<gene>
    <name evidence="6" type="ORF">HNQ55_003075</name>
</gene>
<dbReference type="PROSITE" id="PS50931">
    <property type="entry name" value="HTH_LYSR"/>
    <property type="match status" value="1"/>
</dbReference>
<keyword evidence="7" id="KW-1185">Reference proteome</keyword>
<evidence type="ECO:0000259" key="5">
    <source>
        <dbReference type="PROSITE" id="PS50931"/>
    </source>
</evidence>
<dbReference type="InterPro" id="IPR017685">
    <property type="entry name" value="ArgP"/>
</dbReference>
<accession>A0A7X0NJE0</accession>
<dbReference type="RefSeq" id="WP_184425751.1">
    <property type="nucleotide sequence ID" value="NZ_AP027362.1"/>
</dbReference>
<dbReference type="PANTHER" id="PTHR30579">
    <property type="entry name" value="TRANSCRIPTIONAL REGULATOR"/>
    <property type="match status" value="1"/>
</dbReference>
<dbReference type="Gene3D" id="1.10.10.10">
    <property type="entry name" value="Winged helix-like DNA-binding domain superfamily/Winged helix DNA-binding domain"/>
    <property type="match status" value="1"/>
</dbReference>
<sequence length="298" mass="33757">MIDYQLLQALYAVVTEKGFDRAAQTLFITQSAVSKRIYQLESLLGEPVLIRTKPPKATELGVKLLTHLQQVKQLELSLNLQSSTEFVDKQLPVSVKISANADSLATWLPEALSVPEDYCDFKYRFEIIAEDQTIALNRMKAGEVMISICSIDKPVNGGKVFELGALRYFVICSPAFKKRYNITSLHQLTELPCLVFDEHDKLQHQFLTHLNGSLPKYTHICPSSEGFKQAMIAGLGYGLLPSLQLGETIEKGELVNLMPEFYLDTPLYWHCWETESIQLEMLRCHAITIASKRLYQII</sequence>
<dbReference type="SUPFAM" id="SSF46785">
    <property type="entry name" value="Winged helix' DNA-binding domain"/>
    <property type="match status" value="1"/>
</dbReference>
<dbReference type="AlphaFoldDB" id="A0A7X0NJE0"/>
<dbReference type="NCBIfam" id="TIGR03298">
    <property type="entry name" value="argP"/>
    <property type="match status" value="1"/>
</dbReference>
<dbReference type="Pfam" id="PF03466">
    <property type="entry name" value="LysR_substrate"/>
    <property type="match status" value="1"/>
</dbReference>
<comment type="caution">
    <text evidence="6">The sequence shown here is derived from an EMBL/GenBank/DDBJ whole genome shotgun (WGS) entry which is preliminary data.</text>
</comment>
<evidence type="ECO:0000256" key="1">
    <source>
        <dbReference type="ARBA" id="ARBA00009437"/>
    </source>
</evidence>